<dbReference type="AlphaFoldDB" id="A0A154NYI5"/>
<name>A0A154NYI5_DUFNO</name>
<gene>
    <name evidence="1" type="ORF">WN55_09534</name>
</gene>
<organism evidence="1 2">
    <name type="scientific">Dufourea novaeangliae</name>
    <name type="common">Sweat bee</name>
    <dbReference type="NCBI Taxonomy" id="178035"/>
    <lineage>
        <taxon>Eukaryota</taxon>
        <taxon>Metazoa</taxon>
        <taxon>Ecdysozoa</taxon>
        <taxon>Arthropoda</taxon>
        <taxon>Hexapoda</taxon>
        <taxon>Insecta</taxon>
        <taxon>Pterygota</taxon>
        <taxon>Neoptera</taxon>
        <taxon>Endopterygota</taxon>
        <taxon>Hymenoptera</taxon>
        <taxon>Apocrita</taxon>
        <taxon>Aculeata</taxon>
        <taxon>Apoidea</taxon>
        <taxon>Anthophila</taxon>
        <taxon>Halictidae</taxon>
        <taxon>Rophitinae</taxon>
        <taxon>Dufourea</taxon>
    </lineage>
</organism>
<proteinExistence type="predicted"/>
<sequence>MTIGLTDRERRSCVPISESYIQLRAAEVPSSYKLNGTGARGVFRQPMVSKTLRHYHVITLLSLYLT</sequence>
<keyword evidence="2" id="KW-1185">Reference proteome</keyword>
<evidence type="ECO:0000313" key="1">
    <source>
        <dbReference type="EMBL" id="KZC04735.1"/>
    </source>
</evidence>
<evidence type="ECO:0000313" key="2">
    <source>
        <dbReference type="Proteomes" id="UP000076502"/>
    </source>
</evidence>
<dbReference type="Proteomes" id="UP000076502">
    <property type="component" value="Unassembled WGS sequence"/>
</dbReference>
<accession>A0A154NYI5</accession>
<dbReference type="EMBL" id="KQ434783">
    <property type="protein sequence ID" value="KZC04735.1"/>
    <property type="molecule type" value="Genomic_DNA"/>
</dbReference>
<reference evidence="1 2" key="1">
    <citation type="submission" date="2015-07" db="EMBL/GenBank/DDBJ databases">
        <title>The genome of Dufourea novaeangliae.</title>
        <authorList>
            <person name="Pan H."/>
            <person name="Kapheim K."/>
        </authorList>
    </citation>
    <scope>NUCLEOTIDE SEQUENCE [LARGE SCALE GENOMIC DNA]</scope>
    <source>
        <strain evidence="1">0120121106</strain>
        <tissue evidence="1">Whole body</tissue>
    </source>
</reference>
<protein>
    <submittedName>
        <fullName evidence="1">Uncharacterized protein</fullName>
    </submittedName>
</protein>